<name>A0A831SS86_PROAE</name>
<protein>
    <submittedName>
        <fullName evidence="1">GTPase</fullName>
    </submittedName>
</protein>
<evidence type="ECO:0000313" key="1">
    <source>
        <dbReference type="EMBL" id="HED31936.1"/>
    </source>
</evidence>
<dbReference type="EMBL" id="DSBW01000221">
    <property type="protein sequence ID" value="HED31936.1"/>
    <property type="molecule type" value="Genomic_DNA"/>
</dbReference>
<comment type="caution">
    <text evidence="1">The sequence shown here is derived from an EMBL/GenBank/DDBJ whole genome shotgun (WGS) entry which is preliminary data.</text>
</comment>
<sequence length="114" mass="12907">MKLVFVYNADSGPVSGLFDIGHKLFSPETYQCGLCSLTHDTFSEKQAWKSFREESAVDMEFLHRDEFEKKYGESHEYPVVLRSNGELDLVLSKNDIDAIGSVEELIGKIRSLVS</sequence>
<dbReference type="AlphaFoldDB" id="A0A831SS86"/>
<proteinExistence type="predicted"/>
<dbReference type="Proteomes" id="UP000886335">
    <property type="component" value="Unassembled WGS sequence"/>
</dbReference>
<accession>A0A831SS86</accession>
<reference evidence="1" key="1">
    <citation type="journal article" date="2020" name="mSystems">
        <title>Genome- and Community-Level Interaction Insights into Carbon Utilization and Element Cycling Functions of Hydrothermarchaeota in Hydrothermal Sediment.</title>
        <authorList>
            <person name="Zhou Z."/>
            <person name="Liu Y."/>
            <person name="Xu W."/>
            <person name="Pan J."/>
            <person name="Luo Z.H."/>
            <person name="Li M."/>
        </authorList>
    </citation>
    <scope>NUCLEOTIDE SEQUENCE [LARGE SCALE GENOMIC DNA]</scope>
    <source>
        <strain evidence="1">SpSt-1181</strain>
    </source>
</reference>
<organism evidence="1">
    <name type="scientific">Prosthecochloris aestuarii</name>
    <dbReference type="NCBI Taxonomy" id="1102"/>
    <lineage>
        <taxon>Bacteria</taxon>
        <taxon>Pseudomonadati</taxon>
        <taxon>Chlorobiota</taxon>
        <taxon>Chlorobiia</taxon>
        <taxon>Chlorobiales</taxon>
        <taxon>Chlorobiaceae</taxon>
        <taxon>Prosthecochloris</taxon>
    </lineage>
</organism>
<gene>
    <name evidence="1" type="ORF">ENN50_09750</name>
</gene>